<name>A0ABD1YIV8_9MARC</name>
<accession>A0ABD1YIV8</accession>
<comment type="caution">
    <text evidence="2">The sequence shown here is derived from an EMBL/GenBank/DDBJ whole genome shotgun (WGS) entry which is preliminary data.</text>
</comment>
<dbReference type="Proteomes" id="UP001605036">
    <property type="component" value="Unassembled WGS sequence"/>
</dbReference>
<feature type="repeat" description="TPR" evidence="1">
    <location>
        <begin position="216"/>
        <end position="249"/>
    </location>
</feature>
<organism evidence="2 3">
    <name type="scientific">Riccia fluitans</name>
    <dbReference type="NCBI Taxonomy" id="41844"/>
    <lineage>
        <taxon>Eukaryota</taxon>
        <taxon>Viridiplantae</taxon>
        <taxon>Streptophyta</taxon>
        <taxon>Embryophyta</taxon>
        <taxon>Marchantiophyta</taxon>
        <taxon>Marchantiopsida</taxon>
        <taxon>Marchantiidae</taxon>
        <taxon>Marchantiales</taxon>
        <taxon>Ricciaceae</taxon>
        <taxon>Riccia</taxon>
    </lineage>
</organism>
<dbReference type="PROSITE" id="PS50005">
    <property type="entry name" value="TPR"/>
    <property type="match status" value="1"/>
</dbReference>
<dbReference type="NCBIfam" id="NF047558">
    <property type="entry name" value="TPR_END_plus"/>
    <property type="match status" value="1"/>
</dbReference>
<dbReference type="InterPro" id="IPR036034">
    <property type="entry name" value="PDZ_sf"/>
</dbReference>
<dbReference type="InterPro" id="IPR011990">
    <property type="entry name" value="TPR-like_helical_dom_sf"/>
</dbReference>
<proteinExistence type="predicted"/>
<gene>
    <name evidence="2" type="ORF">R1flu_015291</name>
</gene>
<dbReference type="PANTHER" id="PTHR47661">
    <property type="entry name" value="PHOSPHOGLUCAN PHOSPHATASE LSF1, CHLOROPLASTIC"/>
    <property type="match status" value="1"/>
</dbReference>
<dbReference type="PANTHER" id="PTHR47661:SF3">
    <property type="entry name" value="PROTEIN CONTAINING PDZ DOMAIN, A K-BOX DOMAIN, AND A TPR REGION"/>
    <property type="match status" value="1"/>
</dbReference>
<protein>
    <submittedName>
        <fullName evidence="2">Uncharacterized protein</fullName>
    </submittedName>
</protein>
<dbReference type="Gene3D" id="2.30.42.10">
    <property type="match status" value="1"/>
</dbReference>
<sequence>MAASVVNVGMALSQGSGPCILGSFHQEPTFSPSSVPTALALSSSRVRNTLKSTFGGCVQSLKLQQHSNGVKVCSTGCVNVRAMAKEPEYYEVEIEKPYGIKFYKGADGGVYIDQIFPGSNADLTKMFTPGDKVISTSAMFGTEIWPAAEYGRTMYTVRQRIGSLYMKVEKRYGKREGQAASAEQLSKERNAGAIGDGIREIQIKNYLRKQELKQQREEELNEGLKLYRAGKYEEALVRFESVLGLEPEFRESRVACYNVACCYSKLNQIEAGLSALGDAMENGFEDYKSIREDPDLANLRTSPNFIPLLNKYDEPFINENALNAIKNVFNIFGRK</sequence>
<evidence type="ECO:0000313" key="2">
    <source>
        <dbReference type="EMBL" id="KAL2630605.1"/>
    </source>
</evidence>
<dbReference type="Gene3D" id="1.25.40.10">
    <property type="entry name" value="Tetratricopeptide repeat domain"/>
    <property type="match status" value="1"/>
</dbReference>
<dbReference type="AlphaFoldDB" id="A0ABD1YIV8"/>
<evidence type="ECO:0000313" key="3">
    <source>
        <dbReference type="Proteomes" id="UP001605036"/>
    </source>
</evidence>
<keyword evidence="1" id="KW-0802">TPR repeat</keyword>
<keyword evidence="3" id="KW-1185">Reference proteome</keyword>
<dbReference type="InterPro" id="IPR019734">
    <property type="entry name" value="TPR_rpt"/>
</dbReference>
<dbReference type="EMBL" id="JBHFFA010000004">
    <property type="protein sequence ID" value="KAL2630605.1"/>
    <property type="molecule type" value="Genomic_DNA"/>
</dbReference>
<dbReference type="SUPFAM" id="SSF50156">
    <property type="entry name" value="PDZ domain-like"/>
    <property type="match status" value="1"/>
</dbReference>
<reference evidence="2 3" key="1">
    <citation type="submission" date="2024-09" db="EMBL/GenBank/DDBJ databases">
        <title>Chromosome-scale assembly of Riccia fluitans.</title>
        <authorList>
            <person name="Paukszto L."/>
            <person name="Sawicki J."/>
            <person name="Karawczyk K."/>
            <person name="Piernik-Szablinska J."/>
            <person name="Szczecinska M."/>
            <person name="Mazdziarz M."/>
        </authorList>
    </citation>
    <scope>NUCLEOTIDE SEQUENCE [LARGE SCALE GENOMIC DNA]</scope>
    <source>
        <strain evidence="2">Rf_01</strain>
        <tissue evidence="2">Aerial parts of the thallus</tissue>
    </source>
</reference>
<dbReference type="SUPFAM" id="SSF48452">
    <property type="entry name" value="TPR-like"/>
    <property type="match status" value="1"/>
</dbReference>
<evidence type="ECO:0000256" key="1">
    <source>
        <dbReference type="PROSITE-ProRule" id="PRU00339"/>
    </source>
</evidence>